<dbReference type="EMBL" id="JAUIQD010000005">
    <property type="protein sequence ID" value="KAK3348855.1"/>
    <property type="molecule type" value="Genomic_DNA"/>
</dbReference>
<evidence type="ECO:0000256" key="3">
    <source>
        <dbReference type="ARBA" id="ARBA00023002"/>
    </source>
</evidence>
<keyword evidence="3" id="KW-0560">Oxidoreductase</keyword>
<evidence type="ECO:0000313" key="4">
    <source>
        <dbReference type="EMBL" id="KAK3348855.1"/>
    </source>
</evidence>
<reference evidence="4" key="2">
    <citation type="submission" date="2023-06" db="EMBL/GenBank/DDBJ databases">
        <authorList>
            <consortium name="Lawrence Berkeley National Laboratory"/>
            <person name="Haridas S."/>
            <person name="Hensen N."/>
            <person name="Bonometti L."/>
            <person name="Westerberg I."/>
            <person name="Brannstrom I.O."/>
            <person name="Guillou S."/>
            <person name="Cros-Aarteil S."/>
            <person name="Calhoun S."/>
            <person name="Kuo A."/>
            <person name="Mondo S."/>
            <person name="Pangilinan J."/>
            <person name="Riley R."/>
            <person name="Labutti K."/>
            <person name="Andreopoulos B."/>
            <person name="Lipzen A."/>
            <person name="Chen C."/>
            <person name="Yanf M."/>
            <person name="Daum C."/>
            <person name="Ng V."/>
            <person name="Clum A."/>
            <person name="Steindorff A."/>
            <person name="Ohm R."/>
            <person name="Martin F."/>
            <person name="Silar P."/>
            <person name="Natvig D."/>
            <person name="Lalanne C."/>
            <person name="Gautier V."/>
            <person name="Ament-Velasquez S.L."/>
            <person name="Kruys A."/>
            <person name="Hutchinson M.I."/>
            <person name="Powell A.J."/>
            <person name="Barry K."/>
            <person name="Miller A.N."/>
            <person name="Grigoriev I.V."/>
            <person name="Debuchy R."/>
            <person name="Gladieux P."/>
            <person name="Thoren M.H."/>
            <person name="Johannesson H."/>
        </authorList>
    </citation>
    <scope>NUCLEOTIDE SEQUENCE</scope>
    <source>
        <strain evidence="4">CBS 955.72</strain>
    </source>
</reference>
<dbReference type="Gene3D" id="3.40.50.720">
    <property type="entry name" value="NAD(P)-binding Rossmann-like Domain"/>
    <property type="match status" value="1"/>
</dbReference>
<sequence>MGILSVFGGGGVSFNAATDIPSLAGKVILVTGGNSGLGKEAILALAKYGSPALIWLAARSAERARAAIDDITKAAPGVVIKALDLDLSSFDSIKAAARRVLAESDRLDILMLNAGIMATPAGLTKEGYEIQFGTNHVGHALLTKLLLPLLQKTLPVNPDVRIIVISSVGHQLCPTGGILFDTLKTTQEQVNSLTRYGQSKLANLLFAAELARRYPQIKSVSVHPGPVNTNLAKPFVESNRVLGGLIKVVASAAFNTPANGAKGQIWAATAPSEAVINGEYYTPVGKLNGGTALSKDAGLAAKLWEWTEKELEGQTV</sequence>
<name>A0AAJ0HDL4_9PEZI</name>
<dbReference type="GO" id="GO:0016491">
    <property type="term" value="F:oxidoreductase activity"/>
    <property type="evidence" value="ECO:0007669"/>
    <property type="project" value="UniProtKB-KW"/>
</dbReference>
<dbReference type="PRINTS" id="PR00081">
    <property type="entry name" value="GDHRDH"/>
</dbReference>
<keyword evidence="2" id="KW-0521">NADP</keyword>
<gene>
    <name evidence="4" type="ORF">B0T25DRAFT_546660</name>
</gene>
<dbReference type="InterPro" id="IPR002347">
    <property type="entry name" value="SDR_fam"/>
</dbReference>
<dbReference type="AlphaFoldDB" id="A0AAJ0HDL4"/>
<dbReference type="Pfam" id="PF00106">
    <property type="entry name" value="adh_short"/>
    <property type="match status" value="1"/>
</dbReference>
<evidence type="ECO:0000313" key="5">
    <source>
        <dbReference type="Proteomes" id="UP001275084"/>
    </source>
</evidence>
<comment type="caution">
    <text evidence="4">The sequence shown here is derived from an EMBL/GenBank/DDBJ whole genome shotgun (WGS) entry which is preliminary data.</text>
</comment>
<evidence type="ECO:0008006" key="6">
    <source>
        <dbReference type="Google" id="ProtNLM"/>
    </source>
</evidence>
<protein>
    <recommendedName>
        <fullName evidence="6">Oxidoreductase</fullName>
    </recommendedName>
</protein>
<reference evidence="4" key="1">
    <citation type="journal article" date="2023" name="Mol. Phylogenet. Evol.">
        <title>Genome-scale phylogeny and comparative genomics of the fungal order Sordariales.</title>
        <authorList>
            <person name="Hensen N."/>
            <person name="Bonometti L."/>
            <person name="Westerberg I."/>
            <person name="Brannstrom I.O."/>
            <person name="Guillou S."/>
            <person name="Cros-Aarteil S."/>
            <person name="Calhoun S."/>
            <person name="Haridas S."/>
            <person name="Kuo A."/>
            <person name="Mondo S."/>
            <person name="Pangilinan J."/>
            <person name="Riley R."/>
            <person name="LaButti K."/>
            <person name="Andreopoulos B."/>
            <person name="Lipzen A."/>
            <person name="Chen C."/>
            <person name="Yan M."/>
            <person name="Daum C."/>
            <person name="Ng V."/>
            <person name="Clum A."/>
            <person name="Steindorff A."/>
            <person name="Ohm R.A."/>
            <person name="Martin F."/>
            <person name="Silar P."/>
            <person name="Natvig D.O."/>
            <person name="Lalanne C."/>
            <person name="Gautier V."/>
            <person name="Ament-Velasquez S.L."/>
            <person name="Kruys A."/>
            <person name="Hutchinson M.I."/>
            <person name="Powell A.J."/>
            <person name="Barry K."/>
            <person name="Miller A.N."/>
            <person name="Grigoriev I.V."/>
            <person name="Debuchy R."/>
            <person name="Gladieux P."/>
            <person name="Hiltunen Thoren M."/>
            <person name="Johannesson H."/>
        </authorList>
    </citation>
    <scope>NUCLEOTIDE SEQUENCE</scope>
    <source>
        <strain evidence="4">CBS 955.72</strain>
    </source>
</reference>
<comment type="similarity">
    <text evidence="1">Belongs to the short-chain dehydrogenases/reductases (SDR) family.</text>
</comment>
<evidence type="ECO:0000256" key="2">
    <source>
        <dbReference type="ARBA" id="ARBA00022857"/>
    </source>
</evidence>
<dbReference type="PANTHER" id="PTHR24320">
    <property type="entry name" value="RETINOL DEHYDROGENASE"/>
    <property type="match status" value="1"/>
</dbReference>
<dbReference type="InterPro" id="IPR036291">
    <property type="entry name" value="NAD(P)-bd_dom_sf"/>
</dbReference>
<evidence type="ECO:0000256" key="1">
    <source>
        <dbReference type="ARBA" id="ARBA00006484"/>
    </source>
</evidence>
<dbReference type="SUPFAM" id="SSF51735">
    <property type="entry name" value="NAD(P)-binding Rossmann-fold domains"/>
    <property type="match status" value="1"/>
</dbReference>
<dbReference type="PANTHER" id="PTHR24320:SF282">
    <property type="entry name" value="WW DOMAIN-CONTAINING OXIDOREDUCTASE"/>
    <property type="match status" value="1"/>
</dbReference>
<keyword evidence="5" id="KW-1185">Reference proteome</keyword>
<organism evidence="4 5">
    <name type="scientific">Lasiosphaeria hispida</name>
    <dbReference type="NCBI Taxonomy" id="260671"/>
    <lineage>
        <taxon>Eukaryota</taxon>
        <taxon>Fungi</taxon>
        <taxon>Dikarya</taxon>
        <taxon>Ascomycota</taxon>
        <taxon>Pezizomycotina</taxon>
        <taxon>Sordariomycetes</taxon>
        <taxon>Sordariomycetidae</taxon>
        <taxon>Sordariales</taxon>
        <taxon>Lasiosphaeriaceae</taxon>
        <taxon>Lasiosphaeria</taxon>
    </lineage>
</organism>
<proteinExistence type="inferred from homology"/>
<accession>A0AAJ0HDL4</accession>
<dbReference type="Proteomes" id="UP001275084">
    <property type="component" value="Unassembled WGS sequence"/>
</dbReference>